<evidence type="ECO:0000313" key="2">
    <source>
        <dbReference type="Proteomes" id="UP001153269"/>
    </source>
</evidence>
<keyword evidence="2" id="KW-1185">Reference proteome</keyword>
<dbReference type="Proteomes" id="UP001153269">
    <property type="component" value="Unassembled WGS sequence"/>
</dbReference>
<dbReference type="AlphaFoldDB" id="A0A9N7U3K8"/>
<reference evidence="1" key="1">
    <citation type="submission" date="2020-03" db="EMBL/GenBank/DDBJ databases">
        <authorList>
            <person name="Weist P."/>
        </authorList>
    </citation>
    <scope>NUCLEOTIDE SEQUENCE</scope>
</reference>
<comment type="caution">
    <text evidence="1">The sequence shown here is derived from an EMBL/GenBank/DDBJ whole genome shotgun (WGS) entry which is preliminary data.</text>
</comment>
<dbReference type="EMBL" id="CADEAL010000670">
    <property type="protein sequence ID" value="CAB1423667.1"/>
    <property type="molecule type" value="Genomic_DNA"/>
</dbReference>
<protein>
    <submittedName>
        <fullName evidence="1">Uncharacterized protein</fullName>
    </submittedName>
</protein>
<name>A0A9N7U3K8_PLEPL</name>
<gene>
    <name evidence="1" type="ORF">PLEPLA_LOCUS11588</name>
</gene>
<organism evidence="1 2">
    <name type="scientific">Pleuronectes platessa</name>
    <name type="common">European plaice</name>
    <dbReference type="NCBI Taxonomy" id="8262"/>
    <lineage>
        <taxon>Eukaryota</taxon>
        <taxon>Metazoa</taxon>
        <taxon>Chordata</taxon>
        <taxon>Craniata</taxon>
        <taxon>Vertebrata</taxon>
        <taxon>Euteleostomi</taxon>
        <taxon>Actinopterygii</taxon>
        <taxon>Neopterygii</taxon>
        <taxon>Teleostei</taxon>
        <taxon>Neoteleostei</taxon>
        <taxon>Acanthomorphata</taxon>
        <taxon>Carangaria</taxon>
        <taxon>Pleuronectiformes</taxon>
        <taxon>Pleuronectoidei</taxon>
        <taxon>Pleuronectidae</taxon>
        <taxon>Pleuronectes</taxon>
    </lineage>
</organism>
<accession>A0A9N7U3K8</accession>
<sequence length="56" mass="5977">MPFGFLNGSQPWAAICAILCHRAAAHDGSHQLPCGTLLKSHRPRASPADHVPTVCM</sequence>
<proteinExistence type="predicted"/>
<evidence type="ECO:0000313" key="1">
    <source>
        <dbReference type="EMBL" id="CAB1423667.1"/>
    </source>
</evidence>